<dbReference type="Gene3D" id="2.30.110.10">
    <property type="entry name" value="Electron Transport, Fmn-binding Protein, Chain A"/>
    <property type="match status" value="1"/>
</dbReference>
<proteinExistence type="inferred from homology"/>
<dbReference type="InterPro" id="IPR012312">
    <property type="entry name" value="Hemerythrin-like"/>
</dbReference>
<dbReference type="NCBIfam" id="TIGR00026">
    <property type="entry name" value="hi_GC_TIGR00026"/>
    <property type="match status" value="1"/>
</dbReference>
<dbReference type="RefSeq" id="WP_093257621.1">
    <property type="nucleotide sequence ID" value="NZ_FNKK01000002.1"/>
</dbReference>
<dbReference type="Pfam" id="PF01814">
    <property type="entry name" value="Hemerythrin"/>
    <property type="match status" value="1"/>
</dbReference>
<dbReference type="Gene3D" id="1.20.120.520">
    <property type="entry name" value="nmb1532 protein domain like"/>
    <property type="match status" value="1"/>
</dbReference>
<evidence type="ECO:0000256" key="2">
    <source>
        <dbReference type="ARBA" id="ARBA00049106"/>
    </source>
</evidence>
<dbReference type="SUPFAM" id="SSF50475">
    <property type="entry name" value="FMN-binding split barrel"/>
    <property type="match status" value="1"/>
</dbReference>
<reference evidence="4 5" key="1">
    <citation type="submission" date="2016-10" db="EMBL/GenBank/DDBJ databases">
        <authorList>
            <person name="de Groot N.N."/>
        </authorList>
    </citation>
    <scope>NUCLEOTIDE SEQUENCE [LARGE SCALE GENOMIC DNA]</scope>
    <source>
        <strain evidence="4 5">DSM 43794</strain>
    </source>
</reference>
<protein>
    <submittedName>
        <fullName evidence="4">Deazaflavin-dependent oxidoreductase, nitroreductase family</fullName>
    </submittedName>
</protein>
<dbReference type="Pfam" id="PF04075">
    <property type="entry name" value="F420H2_quin_red"/>
    <property type="match status" value="1"/>
</dbReference>
<dbReference type="PANTHER" id="PTHR39428:SF1">
    <property type="entry name" value="F420H(2)-DEPENDENT QUINONE REDUCTASE RV1261C"/>
    <property type="match status" value="1"/>
</dbReference>
<comment type="similarity">
    <text evidence="1">Belongs to the F420H(2)-dependent quinone reductase family.</text>
</comment>
<dbReference type="GO" id="GO:0070967">
    <property type="term" value="F:coenzyme F420 binding"/>
    <property type="evidence" value="ECO:0007669"/>
    <property type="project" value="TreeGrafter"/>
</dbReference>
<sequence>MSNDFNQQIIEEFRANGGQVGGPFAGARLILLTTIGARSGARHTTPVAYLPDGGDRILVIASAGGSPRHPDWYHNLVANPEVTVETGVFTYRARATVLTGEERDRAFARAVETDPGWAEYQAKAQGRVIPVVALEEIPAPPQTPASTFGEALKLIHDAFRREITLIRKEVAEAGPGLGAQLRINCLTLCRGVHHHHQQEDASMFPALRERHPELRSALDRLDAEHRAIAALLEEMQQILSAEDADRDHVLAEVDRLAAELEAHLTYEEEQLIPVIDGVPASEDTAD</sequence>
<name>A0A1H1AUH1_9ACTN</name>
<feature type="domain" description="Hemerythrin-like" evidence="3">
    <location>
        <begin position="150"/>
        <end position="274"/>
    </location>
</feature>
<dbReference type="Proteomes" id="UP000217103">
    <property type="component" value="Unassembled WGS sequence"/>
</dbReference>
<dbReference type="InterPro" id="IPR012349">
    <property type="entry name" value="Split_barrel_FMN-bd"/>
</dbReference>
<dbReference type="PANTHER" id="PTHR39428">
    <property type="entry name" value="F420H(2)-DEPENDENT QUINONE REDUCTASE RV1261C"/>
    <property type="match status" value="1"/>
</dbReference>
<dbReference type="OrthoDB" id="8225825at2"/>
<dbReference type="GO" id="GO:0005886">
    <property type="term" value="C:plasma membrane"/>
    <property type="evidence" value="ECO:0007669"/>
    <property type="project" value="TreeGrafter"/>
</dbReference>
<evidence type="ECO:0000313" key="5">
    <source>
        <dbReference type="Proteomes" id="UP000217103"/>
    </source>
</evidence>
<accession>A0A1H1AUH1</accession>
<dbReference type="GO" id="GO:0016491">
    <property type="term" value="F:oxidoreductase activity"/>
    <property type="evidence" value="ECO:0007669"/>
    <property type="project" value="InterPro"/>
</dbReference>
<dbReference type="STRING" id="35622.SAMN04489764_0658"/>
<dbReference type="EMBL" id="FNKK01000002">
    <property type="protein sequence ID" value="SDQ43302.1"/>
    <property type="molecule type" value="Genomic_DNA"/>
</dbReference>
<dbReference type="CDD" id="cd12108">
    <property type="entry name" value="Hr-like"/>
    <property type="match status" value="1"/>
</dbReference>
<dbReference type="AlphaFoldDB" id="A0A1H1AUH1"/>
<dbReference type="InterPro" id="IPR004378">
    <property type="entry name" value="F420H2_quin_Rdtase"/>
</dbReference>
<evidence type="ECO:0000259" key="3">
    <source>
        <dbReference type="Pfam" id="PF01814"/>
    </source>
</evidence>
<keyword evidence="5" id="KW-1185">Reference proteome</keyword>
<organism evidence="4 5">
    <name type="scientific">Thermostaphylospora chromogena</name>
    <dbReference type="NCBI Taxonomy" id="35622"/>
    <lineage>
        <taxon>Bacteria</taxon>
        <taxon>Bacillati</taxon>
        <taxon>Actinomycetota</taxon>
        <taxon>Actinomycetes</taxon>
        <taxon>Streptosporangiales</taxon>
        <taxon>Thermomonosporaceae</taxon>
        <taxon>Thermostaphylospora</taxon>
    </lineage>
</organism>
<evidence type="ECO:0000313" key="4">
    <source>
        <dbReference type="EMBL" id="SDQ43302.1"/>
    </source>
</evidence>
<comment type="catalytic activity">
    <reaction evidence="2">
        <text>oxidized coenzyme F420-(gamma-L-Glu)(n) + a quinol + H(+) = reduced coenzyme F420-(gamma-L-Glu)(n) + a quinone</text>
        <dbReference type="Rhea" id="RHEA:39663"/>
        <dbReference type="Rhea" id="RHEA-COMP:12939"/>
        <dbReference type="Rhea" id="RHEA-COMP:14378"/>
        <dbReference type="ChEBI" id="CHEBI:15378"/>
        <dbReference type="ChEBI" id="CHEBI:24646"/>
        <dbReference type="ChEBI" id="CHEBI:132124"/>
        <dbReference type="ChEBI" id="CHEBI:133980"/>
        <dbReference type="ChEBI" id="CHEBI:139511"/>
    </reaction>
</comment>
<evidence type="ECO:0000256" key="1">
    <source>
        <dbReference type="ARBA" id="ARBA00008710"/>
    </source>
</evidence>
<gene>
    <name evidence="4" type="ORF">SAMN04489764_0658</name>
</gene>